<dbReference type="Pfam" id="PF00076">
    <property type="entry name" value="RRM_1"/>
    <property type="match status" value="1"/>
</dbReference>
<dbReference type="GO" id="GO:0003723">
    <property type="term" value="F:RNA binding"/>
    <property type="evidence" value="ECO:0007669"/>
    <property type="project" value="UniProtKB-KW"/>
</dbReference>
<dbReference type="PROSITE" id="PS50102">
    <property type="entry name" value="RRM"/>
    <property type="match status" value="1"/>
</dbReference>
<gene>
    <name evidence="4" type="ORF">FSB76_22930</name>
</gene>
<dbReference type="KEGG" id="mgk:FSB76_22930"/>
<feature type="domain" description="RRM" evidence="3">
    <location>
        <begin position="2"/>
        <end position="80"/>
    </location>
</feature>
<evidence type="ECO:0000313" key="4">
    <source>
        <dbReference type="EMBL" id="QEC78660.1"/>
    </source>
</evidence>
<organism evidence="4 5">
    <name type="scientific">Mucilaginibacter ginsenosidivorax</name>
    <dbReference type="NCBI Taxonomy" id="862126"/>
    <lineage>
        <taxon>Bacteria</taxon>
        <taxon>Pseudomonadati</taxon>
        <taxon>Bacteroidota</taxon>
        <taxon>Sphingobacteriia</taxon>
        <taxon>Sphingobacteriales</taxon>
        <taxon>Sphingobacteriaceae</taxon>
        <taxon>Mucilaginibacter</taxon>
    </lineage>
</organism>
<name>A0A5B8W3L8_9SPHI</name>
<protein>
    <submittedName>
        <fullName evidence="4">RNA-binding protein</fullName>
    </submittedName>
</protein>
<dbReference type="RefSeq" id="WP_147057512.1">
    <property type="nucleotide sequence ID" value="NZ_CP042437.1"/>
</dbReference>
<dbReference type="Gene3D" id="3.30.70.330">
    <property type="match status" value="1"/>
</dbReference>
<dbReference type="Proteomes" id="UP000321362">
    <property type="component" value="Chromosome"/>
</dbReference>
<evidence type="ECO:0000256" key="1">
    <source>
        <dbReference type="ARBA" id="ARBA00022884"/>
    </source>
</evidence>
<accession>A0A5B8W3L8</accession>
<feature type="compositionally biased region" description="Basic and acidic residues" evidence="2">
    <location>
        <begin position="74"/>
        <end position="84"/>
    </location>
</feature>
<proteinExistence type="predicted"/>
<evidence type="ECO:0000313" key="5">
    <source>
        <dbReference type="Proteomes" id="UP000321362"/>
    </source>
</evidence>
<dbReference type="EMBL" id="CP042437">
    <property type="protein sequence ID" value="QEC78660.1"/>
    <property type="molecule type" value="Genomic_DNA"/>
</dbReference>
<dbReference type="InterPro" id="IPR012677">
    <property type="entry name" value="Nucleotide-bd_a/b_plait_sf"/>
</dbReference>
<keyword evidence="1" id="KW-0694">RNA-binding</keyword>
<dbReference type="AlphaFoldDB" id="A0A5B8W3L8"/>
<dbReference type="InterPro" id="IPR052462">
    <property type="entry name" value="SLIRP/GR-RBP-like"/>
</dbReference>
<feature type="region of interest" description="Disordered" evidence="2">
    <location>
        <begin position="74"/>
        <end position="121"/>
    </location>
</feature>
<dbReference type="SMART" id="SM00360">
    <property type="entry name" value="RRM"/>
    <property type="match status" value="1"/>
</dbReference>
<keyword evidence="5" id="KW-1185">Reference proteome</keyword>
<dbReference type="InterPro" id="IPR000504">
    <property type="entry name" value="RRM_dom"/>
</dbReference>
<dbReference type="OrthoDB" id="797376at2"/>
<sequence>MVKLFVVGIPRDMDEIELLEIFTLYGQVEQVKIITDIDTGQSKGYGFINMADEPGANRAIDALNGATIDEREISVRVADDKRPAPEPPRQPFKKTFTPKNQYHKVNPQTSNEKQKRPRRPL</sequence>
<dbReference type="InterPro" id="IPR035979">
    <property type="entry name" value="RBD_domain_sf"/>
</dbReference>
<dbReference type="PANTHER" id="PTHR48027">
    <property type="entry name" value="HETEROGENEOUS NUCLEAR RIBONUCLEOPROTEIN 87F-RELATED"/>
    <property type="match status" value="1"/>
</dbReference>
<evidence type="ECO:0000256" key="2">
    <source>
        <dbReference type="SAM" id="MobiDB-lite"/>
    </source>
</evidence>
<evidence type="ECO:0000259" key="3">
    <source>
        <dbReference type="PROSITE" id="PS50102"/>
    </source>
</evidence>
<dbReference type="SUPFAM" id="SSF54928">
    <property type="entry name" value="RNA-binding domain, RBD"/>
    <property type="match status" value="1"/>
</dbReference>
<reference evidence="4 5" key="1">
    <citation type="journal article" date="2013" name="J. Microbiol.">
        <title>Mucilaginibacter ginsenosidivorax sp. nov., with ginsenoside converting activity isolated from sediment.</title>
        <authorList>
            <person name="Kim J.K."/>
            <person name="Choi T.E."/>
            <person name="Liu Q.M."/>
            <person name="Park H.Y."/>
            <person name="Yi T.H."/>
            <person name="Yoon M.H."/>
            <person name="Kim S.C."/>
            <person name="Im W.T."/>
        </authorList>
    </citation>
    <scope>NUCLEOTIDE SEQUENCE [LARGE SCALE GENOMIC DNA]</scope>
    <source>
        <strain evidence="4 5">KHI28</strain>
    </source>
</reference>